<keyword evidence="2" id="KW-1185">Reference proteome</keyword>
<dbReference type="AlphaFoldDB" id="A0A9P5YJG6"/>
<sequence>TSTGEHFPSSRASDLLAVVLQPSRVVASVFLLFYRWSSSRFPPLVLSCSVSSILSPQLTPVTLASSNSLSSSAHIHPLSLAINVHTYNTRDLTSPLPHRFLSWIQLLLSSLLGLP</sequence>
<evidence type="ECO:0000313" key="2">
    <source>
        <dbReference type="Proteomes" id="UP000807469"/>
    </source>
</evidence>
<reference evidence="1" key="1">
    <citation type="submission" date="2020-11" db="EMBL/GenBank/DDBJ databases">
        <authorList>
            <consortium name="DOE Joint Genome Institute"/>
            <person name="Ahrendt S."/>
            <person name="Riley R."/>
            <person name="Andreopoulos W."/>
            <person name="Labutti K."/>
            <person name="Pangilinan J."/>
            <person name="Ruiz-Duenas F.J."/>
            <person name="Barrasa J.M."/>
            <person name="Sanchez-Garcia M."/>
            <person name="Camarero S."/>
            <person name="Miyauchi S."/>
            <person name="Serrano A."/>
            <person name="Linde D."/>
            <person name="Babiker R."/>
            <person name="Drula E."/>
            <person name="Ayuso-Fernandez I."/>
            <person name="Pacheco R."/>
            <person name="Padilla G."/>
            <person name="Ferreira P."/>
            <person name="Barriuso J."/>
            <person name="Kellner H."/>
            <person name="Castanera R."/>
            <person name="Alfaro M."/>
            <person name="Ramirez L."/>
            <person name="Pisabarro A.G."/>
            <person name="Kuo A."/>
            <person name="Tritt A."/>
            <person name="Lipzen A."/>
            <person name="He G."/>
            <person name="Yan M."/>
            <person name="Ng V."/>
            <person name="Cullen D."/>
            <person name="Martin F."/>
            <person name="Rosso M.-N."/>
            <person name="Henrissat B."/>
            <person name="Hibbett D."/>
            <person name="Martinez A.T."/>
            <person name="Grigoriev I.V."/>
        </authorList>
    </citation>
    <scope>NUCLEOTIDE SEQUENCE</scope>
    <source>
        <strain evidence="1">CIRM-BRFM 674</strain>
    </source>
</reference>
<organism evidence="1 2">
    <name type="scientific">Pholiota conissans</name>
    <dbReference type="NCBI Taxonomy" id="109636"/>
    <lineage>
        <taxon>Eukaryota</taxon>
        <taxon>Fungi</taxon>
        <taxon>Dikarya</taxon>
        <taxon>Basidiomycota</taxon>
        <taxon>Agaricomycotina</taxon>
        <taxon>Agaricomycetes</taxon>
        <taxon>Agaricomycetidae</taxon>
        <taxon>Agaricales</taxon>
        <taxon>Agaricineae</taxon>
        <taxon>Strophariaceae</taxon>
        <taxon>Pholiota</taxon>
    </lineage>
</organism>
<evidence type="ECO:0000313" key="1">
    <source>
        <dbReference type="EMBL" id="KAF9470419.1"/>
    </source>
</evidence>
<dbReference type="Proteomes" id="UP000807469">
    <property type="component" value="Unassembled WGS sequence"/>
</dbReference>
<dbReference type="EMBL" id="MU156010">
    <property type="protein sequence ID" value="KAF9470419.1"/>
    <property type="molecule type" value="Genomic_DNA"/>
</dbReference>
<gene>
    <name evidence="1" type="ORF">BDN70DRAFT_889075</name>
</gene>
<name>A0A9P5YJG6_9AGAR</name>
<comment type="caution">
    <text evidence="1">The sequence shown here is derived from an EMBL/GenBank/DDBJ whole genome shotgun (WGS) entry which is preliminary data.</text>
</comment>
<protein>
    <submittedName>
        <fullName evidence="1">Uncharacterized protein</fullName>
    </submittedName>
</protein>
<feature type="non-terminal residue" evidence="1">
    <location>
        <position position="1"/>
    </location>
</feature>
<proteinExistence type="predicted"/>
<accession>A0A9P5YJG6</accession>